<dbReference type="InterPro" id="IPR045864">
    <property type="entry name" value="aa-tRNA-synth_II/BPL/LPL"/>
</dbReference>
<dbReference type="InterPro" id="IPR004562">
    <property type="entry name" value="LipoylTrfase_LipoateP_Ligase"/>
</dbReference>
<dbReference type="RefSeq" id="WP_060914167.1">
    <property type="nucleotide sequence ID" value="NZ_KQ959958.1"/>
</dbReference>
<dbReference type="AlphaFoldDB" id="A0A133ZW88"/>
<feature type="domain" description="BPL/LPL catalytic" evidence="8">
    <location>
        <begin position="31"/>
        <end position="222"/>
    </location>
</feature>
<keyword evidence="4 9" id="KW-0436">Ligase</keyword>
<dbReference type="Gene3D" id="3.30.930.10">
    <property type="entry name" value="Bira Bifunctional Protein, Domain 2"/>
    <property type="match status" value="1"/>
</dbReference>
<sequence>MYLIEPIRNGEYIYDGAVSLAIQVHVLNKLNLDEDIIFPYCCKPKVQIGLFQNAEKEINHEYMKGHGITLVRRDTGGGTVFLDEGAVNICLIMNGDSNVYGNFKKFYEPAVNILQDLGVNEVEQTGRNDLVVDGKKVSGAAMTLVNGKIYGGYTLLLDIDYDAMVNVLTPNRKKIESKGIDSVRSRVTGLREYLDEEYRNLSVVDFKDLYLCRLFNCERIEDIKRYELTEEDWREIDELLSKKYQNWDWNYGKSPRYNYNRDARLEIGTVEFNLEVEAGRITKAKIYGDFFGKGNVSDVEEKLIGVRVKEEDLLEVLKSIDLAHYFGKVDARELVELILS</sequence>
<dbReference type="FunFam" id="3.30.930.10:FF:000072">
    <property type="entry name" value="Lipoate--protein ligase"/>
    <property type="match status" value="1"/>
</dbReference>
<dbReference type="EC" id="6.3.1.20" evidence="3"/>
<evidence type="ECO:0000256" key="4">
    <source>
        <dbReference type="ARBA" id="ARBA00022598"/>
    </source>
</evidence>
<comment type="pathway">
    <text evidence="2">Protein modification; protein lipoylation via exogenous pathway; protein N(6)-(lipoyl)lysine from lipoate: step 1/2.</text>
</comment>
<dbReference type="OrthoDB" id="9788148at2"/>
<dbReference type="PANTHER" id="PTHR12561:SF3">
    <property type="entry name" value="LIPOYLTRANSFERASE 1, MITOCHONDRIAL"/>
    <property type="match status" value="1"/>
</dbReference>
<evidence type="ECO:0000256" key="3">
    <source>
        <dbReference type="ARBA" id="ARBA00012367"/>
    </source>
</evidence>
<protein>
    <recommendedName>
        <fullName evidence="3">lipoate--protein ligase</fullName>
        <ecNumber evidence="3">6.3.1.20</ecNumber>
    </recommendedName>
</protein>
<comment type="catalytic activity">
    <reaction evidence="7">
        <text>L-lysyl-[lipoyl-carrier protein] + (R)-lipoate + ATP = N(6)-[(R)-lipoyl]-L-lysyl-[lipoyl-carrier protein] + AMP + diphosphate + H(+)</text>
        <dbReference type="Rhea" id="RHEA:49288"/>
        <dbReference type="Rhea" id="RHEA-COMP:10500"/>
        <dbReference type="Rhea" id="RHEA-COMP:10502"/>
        <dbReference type="ChEBI" id="CHEBI:15378"/>
        <dbReference type="ChEBI" id="CHEBI:29969"/>
        <dbReference type="ChEBI" id="CHEBI:30616"/>
        <dbReference type="ChEBI" id="CHEBI:33019"/>
        <dbReference type="ChEBI" id="CHEBI:83088"/>
        <dbReference type="ChEBI" id="CHEBI:83099"/>
        <dbReference type="ChEBI" id="CHEBI:456215"/>
        <dbReference type="EC" id="6.3.1.20"/>
    </reaction>
</comment>
<organism evidence="9 10">
    <name type="scientific">Gemella haemolysans</name>
    <dbReference type="NCBI Taxonomy" id="1379"/>
    <lineage>
        <taxon>Bacteria</taxon>
        <taxon>Bacillati</taxon>
        <taxon>Bacillota</taxon>
        <taxon>Bacilli</taxon>
        <taxon>Bacillales</taxon>
        <taxon>Gemellaceae</taxon>
        <taxon>Gemella</taxon>
    </lineage>
</organism>
<dbReference type="Pfam" id="PF21948">
    <property type="entry name" value="LplA-B_cat"/>
    <property type="match status" value="1"/>
</dbReference>
<evidence type="ECO:0000259" key="8">
    <source>
        <dbReference type="PROSITE" id="PS51733"/>
    </source>
</evidence>
<dbReference type="PANTHER" id="PTHR12561">
    <property type="entry name" value="LIPOATE-PROTEIN LIGASE"/>
    <property type="match status" value="1"/>
</dbReference>
<proteinExistence type="predicted"/>
<dbReference type="GO" id="GO:0009249">
    <property type="term" value="P:protein lipoylation"/>
    <property type="evidence" value="ECO:0007669"/>
    <property type="project" value="InterPro"/>
</dbReference>
<reference evidence="10" key="1">
    <citation type="submission" date="2016-01" db="EMBL/GenBank/DDBJ databases">
        <authorList>
            <person name="Mitreva M."/>
            <person name="Pepin K.H."/>
            <person name="Mihindukulasuriya K.A."/>
            <person name="Fulton R."/>
            <person name="Fronick C."/>
            <person name="O'Laughlin M."/>
            <person name="Miner T."/>
            <person name="Herter B."/>
            <person name="Rosa B.A."/>
            <person name="Cordes M."/>
            <person name="Tomlinson C."/>
            <person name="Wollam A."/>
            <person name="Palsikar V.B."/>
            <person name="Mardis E.R."/>
            <person name="Wilson R.K."/>
        </authorList>
    </citation>
    <scope>NUCLEOTIDE SEQUENCE [LARGE SCALE GENOMIC DNA]</scope>
    <source>
        <strain evidence="10">DNF01167</strain>
    </source>
</reference>
<dbReference type="InterPro" id="IPR004143">
    <property type="entry name" value="BPL_LPL_catalytic"/>
</dbReference>
<evidence type="ECO:0000313" key="9">
    <source>
        <dbReference type="EMBL" id="KXB59695.1"/>
    </source>
</evidence>
<evidence type="ECO:0000256" key="6">
    <source>
        <dbReference type="ARBA" id="ARBA00022840"/>
    </source>
</evidence>
<dbReference type="GO" id="GO:0016979">
    <property type="term" value="F:lipoate-protein ligase activity"/>
    <property type="evidence" value="ECO:0007669"/>
    <property type="project" value="UniProtKB-EC"/>
</dbReference>
<dbReference type="GO" id="GO:0017118">
    <property type="term" value="F:lipoyltransferase activity"/>
    <property type="evidence" value="ECO:0007669"/>
    <property type="project" value="TreeGrafter"/>
</dbReference>
<gene>
    <name evidence="9" type="ORF">HMPREF3186_01003</name>
</gene>
<dbReference type="STRING" id="1379.HMPREF3186_01003"/>
<dbReference type="UniPathway" id="UPA00537">
    <property type="reaction ID" value="UER00594"/>
</dbReference>
<comment type="caution">
    <text evidence="9">The sequence shown here is derived from an EMBL/GenBank/DDBJ whole genome shotgun (WGS) entry which is preliminary data.</text>
</comment>
<name>A0A133ZW88_9BACL</name>
<dbReference type="PATRIC" id="fig|1379.3.peg.987"/>
<keyword evidence="9" id="KW-0808">Transferase</keyword>
<keyword evidence="6" id="KW-0067">ATP-binding</keyword>
<dbReference type="InterPro" id="IPR019491">
    <property type="entry name" value="Lipoate_protein_ligase_C"/>
</dbReference>
<keyword evidence="5" id="KW-0547">Nucleotide-binding</keyword>
<comment type="pathway">
    <text evidence="1">Protein modification; protein lipoylation via exogenous pathway; protein N(6)-(lipoyl)lysine from lipoate: step 2/2.</text>
</comment>
<dbReference type="Proteomes" id="UP000070355">
    <property type="component" value="Unassembled WGS sequence"/>
</dbReference>
<dbReference type="CDD" id="cd16443">
    <property type="entry name" value="LplA"/>
    <property type="match status" value="1"/>
</dbReference>
<dbReference type="Gene3D" id="3.30.390.50">
    <property type="entry name" value="CO dehydrogenase flavoprotein, C-terminal domain"/>
    <property type="match status" value="1"/>
</dbReference>
<evidence type="ECO:0000256" key="7">
    <source>
        <dbReference type="ARBA" id="ARBA00048037"/>
    </source>
</evidence>
<dbReference type="SUPFAM" id="SSF55681">
    <property type="entry name" value="Class II aaRS and biotin synthetases"/>
    <property type="match status" value="1"/>
</dbReference>
<accession>A0A133ZW88</accession>
<evidence type="ECO:0000313" key="10">
    <source>
        <dbReference type="Proteomes" id="UP000070355"/>
    </source>
</evidence>
<dbReference type="GO" id="GO:0005524">
    <property type="term" value="F:ATP binding"/>
    <property type="evidence" value="ECO:0007669"/>
    <property type="project" value="UniProtKB-KW"/>
</dbReference>
<dbReference type="NCBIfam" id="TIGR00545">
    <property type="entry name" value="lipoyltrans"/>
    <property type="match status" value="1"/>
</dbReference>
<dbReference type="SUPFAM" id="SSF82649">
    <property type="entry name" value="SufE/NifU"/>
    <property type="match status" value="1"/>
</dbReference>
<evidence type="ECO:0000256" key="1">
    <source>
        <dbReference type="ARBA" id="ARBA00005085"/>
    </source>
</evidence>
<dbReference type="EMBL" id="LSDC01000065">
    <property type="protein sequence ID" value="KXB59695.1"/>
    <property type="molecule type" value="Genomic_DNA"/>
</dbReference>
<evidence type="ECO:0000256" key="2">
    <source>
        <dbReference type="ARBA" id="ARBA00005124"/>
    </source>
</evidence>
<dbReference type="PROSITE" id="PS51733">
    <property type="entry name" value="BPL_LPL_CATALYTIC"/>
    <property type="match status" value="1"/>
</dbReference>
<dbReference type="GO" id="GO:0005737">
    <property type="term" value="C:cytoplasm"/>
    <property type="evidence" value="ECO:0007669"/>
    <property type="project" value="TreeGrafter"/>
</dbReference>
<dbReference type="Pfam" id="PF10437">
    <property type="entry name" value="Lip_prot_lig_C"/>
    <property type="match status" value="1"/>
</dbReference>
<evidence type="ECO:0000256" key="5">
    <source>
        <dbReference type="ARBA" id="ARBA00022741"/>
    </source>
</evidence>